<dbReference type="PANTHER" id="PTHR45625">
    <property type="entry name" value="PEPTIDYL-PROLYL CIS-TRANS ISOMERASE-RELATED"/>
    <property type="match status" value="1"/>
</dbReference>
<evidence type="ECO:0000256" key="6">
    <source>
        <dbReference type="SAM" id="MobiDB-lite"/>
    </source>
</evidence>
<dbReference type="GO" id="GO:0006457">
    <property type="term" value="P:protein folding"/>
    <property type="evidence" value="ECO:0007669"/>
    <property type="project" value="InterPro"/>
</dbReference>
<protein>
    <recommendedName>
        <fullName evidence="5">Peptidyl-prolyl cis-trans isomerase</fullName>
        <shortName evidence="5">PPIase</shortName>
        <ecNumber evidence="5">5.2.1.8</ecNumber>
    </recommendedName>
</protein>
<sequence>MIAKNRLVVSLLTIFALLLILTGCGDKERKNNSTDATATNGNGAAPTQEATPMSEVDTSGDNPIVTIEMDSGKTIKVELYPKVAPNSVNNFISLVKKGFYDGTIFHRVIPGFMIQGGDPDGTGMGGPGYSIAGEFTQNGFENKLKHTAGVLSMARAQDPNSAGSQFFLMVANSPHLDGAYAAFGKVIEGMDVVNEIVALPTGANDRPTTPPIMQKVTVDTRGVDAPEPEIIK</sequence>
<dbReference type="InterPro" id="IPR020892">
    <property type="entry name" value="Cyclophilin-type_PPIase_CS"/>
</dbReference>
<dbReference type="PROSITE" id="PS51257">
    <property type="entry name" value="PROKAR_LIPOPROTEIN"/>
    <property type="match status" value="1"/>
</dbReference>
<dbReference type="Proteomes" id="UP000289856">
    <property type="component" value="Chromosome"/>
</dbReference>
<keyword evidence="4 5" id="KW-0413">Isomerase</keyword>
<evidence type="ECO:0000256" key="1">
    <source>
        <dbReference type="ARBA" id="ARBA00000971"/>
    </source>
</evidence>
<dbReference type="Pfam" id="PF00160">
    <property type="entry name" value="Pro_isomerase"/>
    <property type="match status" value="1"/>
</dbReference>
<gene>
    <name evidence="8" type="ORF">KCTCHS21_07920</name>
</gene>
<name>A0A3T1CZX2_9BACL</name>
<reference evidence="8 9" key="1">
    <citation type="submission" date="2019-01" db="EMBL/GenBank/DDBJ databases">
        <title>Complete genome sequence of Cohnella hallensis HS21 isolated from Korean fir (Abies koreana) rhizospheric soil.</title>
        <authorList>
            <person name="Jiang L."/>
            <person name="Kang S.W."/>
            <person name="Kim S."/>
            <person name="Jung J."/>
            <person name="Kim C.Y."/>
            <person name="Kim D.H."/>
            <person name="Kim S.W."/>
            <person name="Lee J."/>
        </authorList>
    </citation>
    <scope>NUCLEOTIDE SEQUENCE [LARGE SCALE GENOMIC DNA]</scope>
    <source>
        <strain evidence="8 9">HS21</strain>
    </source>
</reference>
<dbReference type="EMBL" id="AP019400">
    <property type="protein sequence ID" value="BBI31393.1"/>
    <property type="molecule type" value="Genomic_DNA"/>
</dbReference>
<dbReference type="CDD" id="cd00317">
    <property type="entry name" value="cyclophilin"/>
    <property type="match status" value="1"/>
</dbReference>
<evidence type="ECO:0000256" key="4">
    <source>
        <dbReference type="ARBA" id="ARBA00023235"/>
    </source>
</evidence>
<keyword evidence="3 5" id="KW-0697">Rotamase</keyword>
<dbReference type="PROSITE" id="PS50072">
    <property type="entry name" value="CSA_PPIASE_2"/>
    <property type="match status" value="1"/>
</dbReference>
<comment type="similarity">
    <text evidence="5">Belongs to the cyclophilin-type PPIase family.</text>
</comment>
<feature type="compositionally biased region" description="Low complexity" evidence="6">
    <location>
        <begin position="33"/>
        <end position="47"/>
    </location>
</feature>
<dbReference type="OrthoDB" id="9807797at2"/>
<dbReference type="SUPFAM" id="SSF50891">
    <property type="entry name" value="Cyclophilin-like"/>
    <property type="match status" value="1"/>
</dbReference>
<feature type="domain" description="PPIase cyclophilin-type" evidence="7">
    <location>
        <begin position="75"/>
        <end position="218"/>
    </location>
</feature>
<proteinExistence type="inferred from homology"/>
<evidence type="ECO:0000256" key="3">
    <source>
        <dbReference type="ARBA" id="ARBA00023110"/>
    </source>
</evidence>
<comment type="catalytic activity">
    <reaction evidence="1 5">
        <text>[protein]-peptidylproline (omega=180) = [protein]-peptidylproline (omega=0)</text>
        <dbReference type="Rhea" id="RHEA:16237"/>
        <dbReference type="Rhea" id="RHEA-COMP:10747"/>
        <dbReference type="Rhea" id="RHEA-COMP:10748"/>
        <dbReference type="ChEBI" id="CHEBI:83833"/>
        <dbReference type="ChEBI" id="CHEBI:83834"/>
        <dbReference type="EC" id="5.2.1.8"/>
    </reaction>
</comment>
<evidence type="ECO:0000313" key="8">
    <source>
        <dbReference type="EMBL" id="BBI31393.1"/>
    </source>
</evidence>
<dbReference type="PRINTS" id="PR00153">
    <property type="entry name" value="CSAPPISMRASE"/>
</dbReference>
<dbReference type="Gene3D" id="2.40.100.10">
    <property type="entry name" value="Cyclophilin-like"/>
    <property type="match status" value="1"/>
</dbReference>
<comment type="function">
    <text evidence="2 5">PPIases accelerate the folding of proteins. It catalyzes the cis-trans isomerization of proline imidic peptide bonds in oligopeptides.</text>
</comment>
<dbReference type="RefSeq" id="WP_130605233.1">
    <property type="nucleotide sequence ID" value="NZ_AP019400.1"/>
</dbReference>
<evidence type="ECO:0000259" key="7">
    <source>
        <dbReference type="PROSITE" id="PS50072"/>
    </source>
</evidence>
<dbReference type="InterPro" id="IPR002130">
    <property type="entry name" value="Cyclophilin-type_PPIase_dom"/>
</dbReference>
<dbReference type="EC" id="5.2.1.8" evidence="5"/>
<dbReference type="AlphaFoldDB" id="A0A3T1CZX2"/>
<dbReference type="InterPro" id="IPR029000">
    <property type="entry name" value="Cyclophilin-like_dom_sf"/>
</dbReference>
<evidence type="ECO:0000313" key="9">
    <source>
        <dbReference type="Proteomes" id="UP000289856"/>
    </source>
</evidence>
<feature type="compositionally biased region" description="Polar residues" evidence="6">
    <location>
        <begin position="48"/>
        <end position="61"/>
    </location>
</feature>
<feature type="region of interest" description="Disordered" evidence="6">
    <location>
        <begin position="31"/>
        <end position="62"/>
    </location>
</feature>
<dbReference type="GO" id="GO:0003755">
    <property type="term" value="F:peptidyl-prolyl cis-trans isomerase activity"/>
    <property type="evidence" value="ECO:0007669"/>
    <property type="project" value="UniProtKB-UniRule"/>
</dbReference>
<dbReference type="InterPro" id="IPR044666">
    <property type="entry name" value="Cyclophilin_A-like"/>
</dbReference>
<accession>A0A3T1CZX2</accession>
<evidence type="ECO:0000256" key="5">
    <source>
        <dbReference type="RuleBase" id="RU363019"/>
    </source>
</evidence>
<dbReference type="PROSITE" id="PS00170">
    <property type="entry name" value="CSA_PPIASE_1"/>
    <property type="match status" value="1"/>
</dbReference>
<dbReference type="PANTHER" id="PTHR45625:SF4">
    <property type="entry name" value="PEPTIDYLPROLYL ISOMERASE DOMAIN AND WD REPEAT-CONTAINING PROTEIN 1"/>
    <property type="match status" value="1"/>
</dbReference>
<organism evidence="8 9">
    <name type="scientific">Cohnella abietis</name>
    <dbReference type="NCBI Taxonomy" id="2507935"/>
    <lineage>
        <taxon>Bacteria</taxon>
        <taxon>Bacillati</taxon>
        <taxon>Bacillota</taxon>
        <taxon>Bacilli</taxon>
        <taxon>Bacillales</taxon>
        <taxon>Paenibacillaceae</taxon>
        <taxon>Cohnella</taxon>
    </lineage>
</organism>
<evidence type="ECO:0000256" key="2">
    <source>
        <dbReference type="ARBA" id="ARBA00002388"/>
    </source>
</evidence>
<keyword evidence="9" id="KW-1185">Reference proteome</keyword>
<dbReference type="KEGG" id="cohn:KCTCHS21_07920"/>